<dbReference type="AlphaFoldDB" id="A0A9D4B0I7"/>
<comment type="caution">
    <text evidence="3">The sequence shown here is derived from an EMBL/GenBank/DDBJ whole genome shotgun (WGS) entry which is preliminary data.</text>
</comment>
<dbReference type="PANTHER" id="PTHR37915:SF3">
    <property type="match status" value="1"/>
</dbReference>
<dbReference type="EMBL" id="JAHDVG010000465">
    <property type="protein sequence ID" value="KAH1183537.1"/>
    <property type="molecule type" value="Genomic_DNA"/>
</dbReference>
<feature type="coiled-coil region" evidence="1">
    <location>
        <begin position="22"/>
        <end position="59"/>
    </location>
</feature>
<evidence type="ECO:0000256" key="1">
    <source>
        <dbReference type="SAM" id="Coils"/>
    </source>
</evidence>
<gene>
    <name evidence="3" type="ORF">KIL84_014153</name>
</gene>
<evidence type="ECO:0000313" key="3">
    <source>
        <dbReference type="EMBL" id="KAH1183537.1"/>
    </source>
</evidence>
<dbReference type="Proteomes" id="UP000827986">
    <property type="component" value="Unassembled WGS sequence"/>
</dbReference>
<feature type="compositionally biased region" description="Polar residues" evidence="2">
    <location>
        <begin position="348"/>
        <end position="358"/>
    </location>
</feature>
<organism evidence="3 4">
    <name type="scientific">Mauremys mutica</name>
    <name type="common">yellowpond turtle</name>
    <dbReference type="NCBI Taxonomy" id="74926"/>
    <lineage>
        <taxon>Eukaryota</taxon>
        <taxon>Metazoa</taxon>
        <taxon>Chordata</taxon>
        <taxon>Craniata</taxon>
        <taxon>Vertebrata</taxon>
        <taxon>Euteleostomi</taxon>
        <taxon>Archelosauria</taxon>
        <taxon>Testudinata</taxon>
        <taxon>Testudines</taxon>
        <taxon>Cryptodira</taxon>
        <taxon>Durocryptodira</taxon>
        <taxon>Testudinoidea</taxon>
        <taxon>Geoemydidae</taxon>
        <taxon>Geoemydinae</taxon>
        <taxon>Mauremys</taxon>
    </lineage>
</organism>
<evidence type="ECO:0000313" key="4">
    <source>
        <dbReference type="Proteomes" id="UP000827986"/>
    </source>
</evidence>
<evidence type="ECO:0000256" key="2">
    <source>
        <dbReference type="SAM" id="MobiDB-lite"/>
    </source>
</evidence>
<dbReference type="PANTHER" id="PTHR37915">
    <property type="match status" value="1"/>
</dbReference>
<name>A0A9D4B0I7_9SAUR</name>
<protein>
    <submittedName>
        <fullName evidence="3">Uncharacterized protein</fullName>
    </submittedName>
</protein>
<keyword evidence="1" id="KW-0175">Coiled coil</keyword>
<accession>A0A9D4B0I7</accession>
<sequence length="1093" mass="118442">METSWDSSLHSWAGPAPAVIQATMYSKAARQAEETREELEKIRARIDHMIQAYERSEQVSSAQQAATEIVEDVEQLVAVLGDPVKKRRYQQQVTVFIVGYQESCGQRNSLLSQLQEFFSCSAELGLGEESHNLPDDFPVHMDDVAGTVTAALSSAEAAMSRLADLNKDIVSYVTSALATPSPKRSHRKQVEKAVDKAKEEVVQIKRRLLQAQADLEIKERQLKDLQQLSEMKAKESRLFRAQLESTQRRLQGLEQESGAQRTHLEAELRSRDACIAELDGFLQEKAWLRRDAATQCSDCAPSNPAACLGGLLPSGAGAAEEGPPAGRELAEGLAESMVRPEEGFPNPEDTSGQHSEQLQPVGGPVAHSAVLGPGALAGPAGGHREAGKEEEDAEGEPATHPAGGERSPSWGTAVGNGTVQTPEASATCELLAQRLAALEAELAAAQLQSREDAEHWERRCRTMAAKWEEERQRLLQHTWHPVGEAQHLETIRSAETAQHLETMRSAEMAQHLETMRSAEMAQHLEMSQMGHPMKQVAVVQPAQGGETAQQVEQVLQNLPMQQVQPMQQGVLVQPVQLVQQTQLVPQEQLAERVETAPKMFAAGSRLTLEARGFPELTLPPIPAGGAAPSPGPTRKGGAPRVGASPDALSQSQGGATPVPAAGRRGADSRVVAFIESLRAGLMAKELHVLARLLDGPCGGLMTAAPEDAAGAEIPTLLGNATLVFYSLLEGINDNDKMLLQLQDVMSDQGGAAVPALGKGIALGGAGPLALDQRPVGWHSSHAVPLTQGWLMSAGGGLSPRSEPGSAGAQRRVPRVLFTQQDEQHNRQVLNQGVCRGRVPWGLYQDASLLMGGFRWLRRQRFKGLLRGYLAHVRMKEAEETLEQLQGSCGCVKAHSALGRLRVLRQQRLQRWRGERRHSWARQLQLAELLSETLGRVEERSGLFLIQPVLPWACRPTTLTPPGRSDARPQPAPKMLVPALMGQEVGSPLAMRGLRLHGPREAGPPKLWSFPALGGSGAWPEQDLAQPSPLVITPRLLEMDLNGYLLQERQVSRRSQPGPGPASPRARPFVASLRSFLPVRRGVALIGPSLSERP</sequence>
<proteinExistence type="predicted"/>
<feature type="coiled-coil region" evidence="1">
    <location>
        <begin position="187"/>
        <end position="256"/>
    </location>
</feature>
<feature type="region of interest" description="Disordered" evidence="2">
    <location>
        <begin position="339"/>
        <end position="419"/>
    </location>
</feature>
<reference evidence="3" key="1">
    <citation type="submission" date="2021-09" db="EMBL/GenBank/DDBJ databases">
        <title>The genome of Mauremys mutica provides insights into the evolution of semi-aquatic lifestyle.</title>
        <authorList>
            <person name="Gong S."/>
            <person name="Gao Y."/>
        </authorList>
    </citation>
    <scope>NUCLEOTIDE SEQUENCE</scope>
    <source>
        <strain evidence="3">MM-2020</strain>
        <tissue evidence="3">Muscle</tissue>
    </source>
</reference>
<feature type="region of interest" description="Disordered" evidence="2">
    <location>
        <begin position="617"/>
        <end position="662"/>
    </location>
</feature>
<keyword evidence="4" id="KW-1185">Reference proteome</keyword>